<gene>
    <name evidence="3" type="ORF">TIRI35C_1302</name>
</gene>
<keyword evidence="1" id="KW-0812">Transmembrane</keyword>
<accession>A0A7G2D911</accession>
<feature type="transmembrane region" description="Helical" evidence="1">
    <location>
        <begin position="171"/>
        <end position="187"/>
    </location>
</feature>
<feature type="transmembrane region" description="Helical" evidence="1">
    <location>
        <begin position="140"/>
        <end position="159"/>
    </location>
</feature>
<keyword evidence="1" id="KW-1133">Transmembrane helix</keyword>
<sequence length="346" mass="38086">MIISPQWLTVALKTAAGVVFLNAYLKSKRKSALFLSLGWISSILVSPPSTSLYPGVECIFTGMAAAFTLTGILTLIEEEGGRRSPRAMHLTLPTLPAVYGVIEASFNGSCTGTYITSGVLLLIAGVIFTELMSTYYRRNATLFGVVLGVSGVASMLHPIAYENGLLTPDVVMYNSLVIATMAAYAYYRVIYSRHFLGFENLVPGHGVDAIAQGAGIMSERDFRELAPRLDGFPVLAFLRNSEPMNGWLSYRISTVQGANVIPPTSMYRITETTNMYLREMEKVGNRGIVIIEAVEFLKLYNDFRSVVKMLATLRDSVLIHGGTLIIVTEKDVWDEGEWNILLRTLE</sequence>
<dbReference type="AlphaFoldDB" id="A0A7G2D911"/>
<organism evidence="3 4">
    <name type="scientific">Thermococcus camini</name>
    <dbReference type="NCBI Taxonomy" id="2016373"/>
    <lineage>
        <taxon>Archaea</taxon>
        <taxon>Methanobacteriati</taxon>
        <taxon>Methanobacteriota</taxon>
        <taxon>Thermococci</taxon>
        <taxon>Thermococcales</taxon>
        <taxon>Thermococcaceae</taxon>
        <taxon>Thermococcus</taxon>
    </lineage>
</organism>
<reference evidence="3 4" key="1">
    <citation type="submission" date="2020-09" db="EMBL/GenBank/DDBJ databases">
        <authorList>
            <person name="Courtine D."/>
        </authorList>
    </citation>
    <scope>NUCLEOTIDE SEQUENCE [LARGE SCALE GENOMIC DNA]</scope>
    <source>
        <strain evidence="3 4">IRI35c</strain>
    </source>
</reference>
<feature type="transmembrane region" description="Helical" evidence="1">
    <location>
        <begin position="112"/>
        <end position="128"/>
    </location>
</feature>
<keyword evidence="4" id="KW-1185">Reference proteome</keyword>
<keyword evidence="1" id="KW-0472">Membrane</keyword>
<dbReference type="KEGG" id="tcq:TIRI35C_1302"/>
<feature type="domain" description="DUF835" evidence="2">
    <location>
        <begin position="231"/>
        <end position="344"/>
    </location>
</feature>
<evidence type="ECO:0000313" key="3">
    <source>
        <dbReference type="EMBL" id="CAD5244456.1"/>
    </source>
</evidence>
<dbReference type="Pfam" id="PF05763">
    <property type="entry name" value="DUF835"/>
    <property type="match status" value="1"/>
</dbReference>
<name>A0A7G2D911_9EURY</name>
<dbReference type="InterPro" id="IPR008553">
    <property type="entry name" value="DUF835"/>
</dbReference>
<evidence type="ECO:0000313" key="4">
    <source>
        <dbReference type="Proteomes" id="UP000516304"/>
    </source>
</evidence>
<evidence type="ECO:0000259" key="2">
    <source>
        <dbReference type="Pfam" id="PF05763"/>
    </source>
</evidence>
<evidence type="ECO:0000256" key="1">
    <source>
        <dbReference type="SAM" id="Phobius"/>
    </source>
</evidence>
<dbReference type="EMBL" id="LR881183">
    <property type="protein sequence ID" value="CAD5244456.1"/>
    <property type="molecule type" value="Genomic_DNA"/>
</dbReference>
<dbReference type="Proteomes" id="UP000516304">
    <property type="component" value="Chromosome TIRI35C"/>
</dbReference>
<proteinExistence type="predicted"/>
<feature type="transmembrane region" description="Helical" evidence="1">
    <location>
        <begin position="6"/>
        <end position="25"/>
    </location>
</feature>
<protein>
    <recommendedName>
        <fullName evidence="2">DUF835 domain-containing protein</fullName>
    </recommendedName>
</protein>
<feature type="transmembrane region" description="Helical" evidence="1">
    <location>
        <begin position="32"/>
        <end position="53"/>
    </location>
</feature>